<protein>
    <submittedName>
        <fullName evidence="2">Uncharacterized protein</fullName>
    </submittedName>
</protein>
<dbReference type="Proteomes" id="UP001281761">
    <property type="component" value="Unassembled WGS sequence"/>
</dbReference>
<keyword evidence="1" id="KW-1133">Transmembrane helix</keyword>
<evidence type="ECO:0000313" key="2">
    <source>
        <dbReference type="EMBL" id="KAK2953866.1"/>
    </source>
</evidence>
<gene>
    <name evidence="2" type="ORF">BLNAU_11126</name>
</gene>
<proteinExistence type="predicted"/>
<organism evidence="2 3">
    <name type="scientific">Blattamonas nauphoetae</name>
    <dbReference type="NCBI Taxonomy" id="2049346"/>
    <lineage>
        <taxon>Eukaryota</taxon>
        <taxon>Metamonada</taxon>
        <taxon>Preaxostyla</taxon>
        <taxon>Oxymonadida</taxon>
        <taxon>Blattamonas</taxon>
    </lineage>
</organism>
<accession>A0ABQ9XPA0</accession>
<evidence type="ECO:0000313" key="3">
    <source>
        <dbReference type="Proteomes" id="UP001281761"/>
    </source>
</evidence>
<comment type="caution">
    <text evidence="2">The sequence shown here is derived from an EMBL/GenBank/DDBJ whole genome shotgun (WGS) entry which is preliminary data.</text>
</comment>
<reference evidence="2 3" key="1">
    <citation type="journal article" date="2022" name="bioRxiv">
        <title>Genomics of Preaxostyla Flagellates Illuminates Evolutionary Transitions and the Path Towards Mitochondrial Loss.</title>
        <authorList>
            <person name="Novak L.V.F."/>
            <person name="Treitli S.C."/>
            <person name="Pyrih J."/>
            <person name="Halakuc P."/>
            <person name="Pipaliya S.V."/>
            <person name="Vacek V."/>
            <person name="Brzon O."/>
            <person name="Soukal P."/>
            <person name="Eme L."/>
            <person name="Dacks J.B."/>
            <person name="Karnkowska A."/>
            <person name="Elias M."/>
            <person name="Hampl V."/>
        </authorList>
    </citation>
    <scope>NUCLEOTIDE SEQUENCE [LARGE SCALE GENOMIC DNA]</scope>
    <source>
        <strain evidence="2">NAU3</strain>
        <tissue evidence="2">Gut</tissue>
    </source>
</reference>
<name>A0ABQ9XPA0_9EUKA</name>
<evidence type="ECO:0000256" key="1">
    <source>
        <dbReference type="SAM" id="Phobius"/>
    </source>
</evidence>
<feature type="transmembrane region" description="Helical" evidence="1">
    <location>
        <begin position="799"/>
        <end position="820"/>
    </location>
</feature>
<dbReference type="EMBL" id="JARBJD010000085">
    <property type="protein sequence ID" value="KAK2953866.1"/>
    <property type="molecule type" value="Genomic_DNA"/>
</dbReference>
<keyword evidence="1" id="KW-0812">Transmembrane</keyword>
<sequence>MSERTYLSPPSIISSPVDYGDNDIVNTVLSEEIPTESLAPHLRQFETNEKGLSWTRLMEWFVEAVIGADIFRRERPSAPPLTFENIRIDASSTIIIAFPSSPQQPSKAGSLSSDISTLCQFFLHIHRTLKQHNRLILPLDYKQEDIVFARIMVALVEHFVASGDLILPHSSPTDLFQYFVNCFVCIDKTRTPSANPFFIKNIAAVFAFVILLPKNRQHCRPTVHSFLLGDHVELSEQLLDAVKKVKETHSMEKVQNSYFDWKEWVTMMETIEQDVTRENNLSILQSRCLRATLLSLQTKHQLRANTTSIYETSRTVFSSDDSPTRTPRLPFYPDESINATDVSSSLLYSFISTQISLPSSQWSSNSRTVASEQACFHTDSIVCHSQQVLLTLHTILTRPHPTSFSWNNRPSFTPESVLDAYVNQFPDFFDLNEIFDISLFDDTDDRKVVASLNRCHAVLNATQSTKCIADVDNFQLLLLSGLRSSNHAVQIKCFNLFFEIGTVLQIAHDPREQRFEDLRMAFRDGTLWEKITLLKLWARWFFVTTRIGNAKPMNEADFDFDGFLAADVSDIRLFDHASQFLANLLFCDATSISLKWKLDFVFQFEKRNQMMSRLSIDPSSSSEQKRSRHFQSSLAYTLGSILSIYCGCDFPSELTELITIDLNLSPQNLWNRVNPAFFLNHTSIAPKSRHSFFPMDLMFERTLRDDPDAFFERQADLDFCTSRAFLHTPNVGLHSLLLRCPTLNLDQHSLFHLLLILFLDIDLDSTPDDLRTLFGYFPPPRLFDTLLSSPRLVRTTFDIWVHFLIIFVGFGVLTAPFGACSSLAKVFKLLAPFDSNQDQDELNVLSQAEEIVVSLHWLSIPSHFDSPLLCHLPSLAGAQRDVLQTLCSHSGIPSLFKPNTFNSHSGISSLVIPQLPLRERLRLLSQCVHQMASVGFRTSNIAVIIVEFLTTSLLSPYPAVVSVTLEIFHRFVSISSDAVRMLLVRKGLLDRVVLAVSNSSFLDDYEKGIAVIGILLSTIRRAHQTNTMRTFDFSRG</sequence>
<keyword evidence="3" id="KW-1185">Reference proteome</keyword>
<keyword evidence="1" id="KW-0472">Membrane</keyword>